<evidence type="ECO:0000313" key="2">
    <source>
        <dbReference type="Proteomes" id="UP000064893"/>
    </source>
</evidence>
<evidence type="ECO:0000313" key="1">
    <source>
        <dbReference type="EMBL" id="ALO15481.1"/>
    </source>
</evidence>
<gene>
    <name evidence="1" type="ORF">L21SP5_01840</name>
</gene>
<dbReference type="EMBL" id="CP013118">
    <property type="protein sequence ID" value="ALO15481.1"/>
    <property type="molecule type" value="Genomic_DNA"/>
</dbReference>
<dbReference type="AlphaFoldDB" id="A0A0S2HZB0"/>
<dbReference type="STRING" id="1307839.L21SP5_01840"/>
<accession>A0A0S2HZB0</accession>
<name>A0A0S2HZB0_9BACT</name>
<organism evidence="1 2">
    <name type="scientific">Salinivirga cyanobacteriivorans</name>
    <dbReference type="NCBI Taxonomy" id="1307839"/>
    <lineage>
        <taxon>Bacteria</taxon>
        <taxon>Pseudomonadati</taxon>
        <taxon>Bacteroidota</taxon>
        <taxon>Bacteroidia</taxon>
        <taxon>Bacteroidales</taxon>
        <taxon>Salinivirgaceae</taxon>
        <taxon>Salinivirga</taxon>
    </lineage>
</organism>
<keyword evidence="2" id="KW-1185">Reference proteome</keyword>
<reference evidence="1 2" key="1">
    <citation type="submission" date="2015-11" db="EMBL/GenBank/DDBJ databases">
        <title>Description and complete genome sequence of a novel strain predominating in hypersaline microbial mats and representing a new family of the Bacteriodetes phylum.</title>
        <authorList>
            <person name="Spring S."/>
            <person name="Bunk B."/>
            <person name="Sproer C."/>
            <person name="Klenk H.-P."/>
        </authorList>
    </citation>
    <scope>NUCLEOTIDE SEQUENCE [LARGE SCALE GENOMIC DNA]</scope>
    <source>
        <strain evidence="1 2">L21-Spi-D4</strain>
    </source>
</reference>
<sequence length="235" mass="27007">MPQGNWQLVDADVLGFVYLSDGVQLIKTDLQGNQVANYQDSYHGDIQQIDCFKGLKNLVFHKDANAIVLLDNELAPLGDPLDLSTKGFYDVSATCLGPDDQIWIADGQTGQLLLVSKNLEVLQKGAVYFNYANAVEIEKMVWRNNMLLVLTRSDELLLFDQFGTFSHKFSFNRIEKPYVNYKHVYYVDKQRVLKFNYTINKTDTLFKGNKTIDAVWQSKNQLYLLEENQIEPLNY</sequence>
<dbReference type="KEGG" id="blq:L21SP5_01840"/>
<dbReference type="Proteomes" id="UP000064893">
    <property type="component" value="Chromosome"/>
</dbReference>
<proteinExistence type="predicted"/>
<protein>
    <submittedName>
        <fullName evidence="1">Uncharacterized protein</fullName>
    </submittedName>
</protein>